<gene>
    <name evidence="1" type="ORF">O185_23755</name>
</gene>
<evidence type="ECO:0000313" key="1">
    <source>
        <dbReference type="EMBL" id="ERT10626.1"/>
    </source>
</evidence>
<accession>U7QW22</accession>
<dbReference type="AlphaFoldDB" id="U7QW22"/>
<sequence>MLITSIFVFLLSRREININITHDIADIMFPFICILELNNGDKDIIKLITKKMALNLLVIIENPRSNIY</sequence>
<proteinExistence type="predicted"/>
<dbReference type="EMBL" id="AXDT01000285">
    <property type="protein sequence ID" value="ERT10626.1"/>
    <property type="molecule type" value="Genomic_DNA"/>
</dbReference>
<organism evidence="1 2">
    <name type="scientific">Photorhabdus temperata J3</name>
    <dbReference type="NCBI Taxonomy" id="1389415"/>
    <lineage>
        <taxon>Bacteria</taxon>
        <taxon>Pseudomonadati</taxon>
        <taxon>Pseudomonadota</taxon>
        <taxon>Gammaproteobacteria</taxon>
        <taxon>Enterobacterales</taxon>
        <taxon>Morganellaceae</taxon>
        <taxon>Photorhabdus</taxon>
    </lineage>
</organism>
<protein>
    <submittedName>
        <fullName evidence="1">Uncharacterized protein</fullName>
    </submittedName>
</protein>
<reference evidence="1 2" key="1">
    <citation type="submission" date="2013-10" db="EMBL/GenBank/DDBJ databases">
        <title>Whole Genome Shotgun Sequence of Photorhabdus temperata J3.</title>
        <authorList>
            <person name="Park G.-S."/>
            <person name="Hong S.-J."/>
            <person name="Shin J.-H."/>
        </authorList>
    </citation>
    <scope>NUCLEOTIDE SEQUENCE [LARGE SCALE GENOMIC DNA]</scope>
    <source>
        <strain evidence="1 2">J3</strain>
    </source>
</reference>
<evidence type="ECO:0000313" key="2">
    <source>
        <dbReference type="Proteomes" id="UP000017133"/>
    </source>
</evidence>
<keyword evidence="2" id="KW-1185">Reference proteome</keyword>
<dbReference type="Proteomes" id="UP000017133">
    <property type="component" value="Unassembled WGS sequence"/>
</dbReference>
<comment type="caution">
    <text evidence="1">The sequence shown here is derived from an EMBL/GenBank/DDBJ whole genome shotgun (WGS) entry which is preliminary data.</text>
</comment>
<name>U7QW22_PHOTE</name>